<dbReference type="EMBL" id="FOHU01000026">
    <property type="protein sequence ID" value="SET74652.1"/>
    <property type="molecule type" value="Genomic_DNA"/>
</dbReference>
<dbReference type="GO" id="GO:0050661">
    <property type="term" value="F:NADP binding"/>
    <property type="evidence" value="ECO:0007669"/>
    <property type="project" value="InterPro"/>
</dbReference>
<evidence type="ECO:0000256" key="8">
    <source>
        <dbReference type="RuleBase" id="RU361160"/>
    </source>
</evidence>
<feature type="site" description="Activates thiol group during catalysis" evidence="6">
    <location>
        <position position="180"/>
    </location>
</feature>
<keyword evidence="2 8" id="KW-0560">Oxidoreductase</keyword>
<keyword evidence="5" id="KW-0547">Nucleotide-binding</keyword>
<dbReference type="Proteomes" id="UP000199568">
    <property type="component" value="Unassembled WGS sequence"/>
</dbReference>
<protein>
    <recommendedName>
        <fullName evidence="8">Glyceraldehyde-3-phosphate dehydrogenase</fullName>
        <ecNumber evidence="8">1.2.1.-</ecNumber>
    </recommendedName>
</protein>
<evidence type="ECO:0000259" key="9">
    <source>
        <dbReference type="SMART" id="SM00846"/>
    </source>
</evidence>
<feature type="binding site" evidence="4">
    <location>
        <begin position="152"/>
        <end position="154"/>
    </location>
    <ligand>
        <name>D-glyceraldehyde 3-phosphate</name>
        <dbReference type="ChEBI" id="CHEBI:59776"/>
    </ligand>
</feature>
<dbReference type="AlphaFoldDB" id="A0A1I0GVX0"/>
<dbReference type="InterPro" id="IPR020829">
    <property type="entry name" value="GlycerAld_3-P_DH_cat"/>
</dbReference>
<evidence type="ECO:0000256" key="3">
    <source>
        <dbReference type="PIRSR" id="PIRSR000149-1"/>
    </source>
</evidence>
<dbReference type="SUPFAM" id="SSF51735">
    <property type="entry name" value="NAD(P)-binding Rossmann-fold domains"/>
    <property type="match status" value="1"/>
</dbReference>
<dbReference type="InterPro" id="IPR020828">
    <property type="entry name" value="GlycerAld_3-P_DH_NAD(P)-bd"/>
</dbReference>
<dbReference type="OrthoDB" id="9803304at2"/>
<reference evidence="10 11" key="1">
    <citation type="submission" date="2016-10" db="EMBL/GenBank/DDBJ databases">
        <authorList>
            <person name="de Groot N.N."/>
        </authorList>
    </citation>
    <scope>NUCLEOTIDE SEQUENCE [LARGE SCALE GENOMIC DNA]</scope>
    <source>
        <strain evidence="10 11">DSM 18979</strain>
    </source>
</reference>
<evidence type="ECO:0000256" key="7">
    <source>
        <dbReference type="RuleBase" id="RU000397"/>
    </source>
</evidence>
<feature type="active site" description="Nucleophile" evidence="3">
    <location>
        <position position="153"/>
    </location>
</feature>
<dbReference type="InterPro" id="IPR020831">
    <property type="entry name" value="GlycerAld/Erythrose_P_DH"/>
</dbReference>
<evidence type="ECO:0000256" key="6">
    <source>
        <dbReference type="PIRSR" id="PIRSR000149-4"/>
    </source>
</evidence>
<dbReference type="Gene3D" id="3.40.50.720">
    <property type="entry name" value="NAD(P)-binding Rossmann-like Domain"/>
    <property type="match status" value="1"/>
</dbReference>
<keyword evidence="5" id="KW-0520">NAD</keyword>
<dbReference type="GO" id="GO:0016620">
    <property type="term" value="F:oxidoreductase activity, acting on the aldehyde or oxo group of donors, NAD or NADP as acceptor"/>
    <property type="evidence" value="ECO:0007669"/>
    <property type="project" value="InterPro"/>
</dbReference>
<feature type="binding site" evidence="5">
    <location>
        <position position="35"/>
    </location>
    <ligand>
        <name>NAD(+)</name>
        <dbReference type="ChEBI" id="CHEBI:57540"/>
    </ligand>
</feature>
<feature type="binding site" evidence="4">
    <location>
        <begin position="211"/>
        <end position="212"/>
    </location>
    <ligand>
        <name>D-glyceraldehyde 3-phosphate</name>
        <dbReference type="ChEBI" id="CHEBI:59776"/>
    </ligand>
</feature>
<feature type="binding site" evidence="4">
    <location>
        <position position="183"/>
    </location>
    <ligand>
        <name>D-glyceraldehyde 3-phosphate</name>
        <dbReference type="ChEBI" id="CHEBI:59776"/>
    </ligand>
</feature>
<evidence type="ECO:0000256" key="4">
    <source>
        <dbReference type="PIRSR" id="PIRSR000149-2"/>
    </source>
</evidence>
<dbReference type="SMART" id="SM00846">
    <property type="entry name" value="Gp_dh_N"/>
    <property type="match status" value="1"/>
</dbReference>
<feature type="binding site" evidence="5">
    <location>
        <position position="79"/>
    </location>
    <ligand>
        <name>NAD(+)</name>
        <dbReference type="ChEBI" id="CHEBI:57540"/>
    </ligand>
</feature>
<dbReference type="FunFam" id="3.30.360.10:FF:000002">
    <property type="entry name" value="Glyceraldehyde-3-phosphate dehydrogenase"/>
    <property type="match status" value="1"/>
</dbReference>
<dbReference type="RefSeq" id="WP_090446645.1">
    <property type="nucleotide sequence ID" value="NZ_FOHU01000026.1"/>
</dbReference>
<evidence type="ECO:0000256" key="1">
    <source>
        <dbReference type="ARBA" id="ARBA00007406"/>
    </source>
</evidence>
<dbReference type="NCBIfam" id="TIGR01534">
    <property type="entry name" value="GAPDH-I"/>
    <property type="match status" value="1"/>
</dbReference>
<evidence type="ECO:0000256" key="2">
    <source>
        <dbReference type="ARBA" id="ARBA00023002"/>
    </source>
</evidence>
<dbReference type="FunFam" id="3.40.50.720:FF:000001">
    <property type="entry name" value="Glyceraldehyde-3-phosphate dehydrogenase"/>
    <property type="match status" value="1"/>
</dbReference>
<evidence type="ECO:0000313" key="11">
    <source>
        <dbReference type="Proteomes" id="UP000199568"/>
    </source>
</evidence>
<dbReference type="STRING" id="426128.SAMN05660297_03361"/>
<dbReference type="GO" id="GO:0051287">
    <property type="term" value="F:NAD binding"/>
    <property type="evidence" value="ECO:0007669"/>
    <property type="project" value="InterPro"/>
</dbReference>
<dbReference type="InterPro" id="IPR006424">
    <property type="entry name" value="Glyceraldehyde-3-P_DH_1"/>
</dbReference>
<dbReference type="PANTHER" id="PTHR43148">
    <property type="entry name" value="GLYCERALDEHYDE-3-PHOSPHATE DEHYDROGENASE 2"/>
    <property type="match status" value="1"/>
</dbReference>
<feature type="binding site" evidence="4">
    <location>
        <position position="234"/>
    </location>
    <ligand>
        <name>D-glyceraldehyde 3-phosphate</name>
        <dbReference type="ChEBI" id="CHEBI:59776"/>
    </ligand>
</feature>
<dbReference type="PROSITE" id="PS00071">
    <property type="entry name" value="GAPDH"/>
    <property type="match status" value="1"/>
</dbReference>
<dbReference type="Gene3D" id="3.30.360.10">
    <property type="entry name" value="Dihydrodipicolinate Reductase, domain 2"/>
    <property type="match status" value="1"/>
</dbReference>
<feature type="binding site" evidence="5">
    <location>
        <position position="121"/>
    </location>
    <ligand>
        <name>NAD(+)</name>
        <dbReference type="ChEBI" id="CHEBI:57540"/>
    </ligand>
</feature>
<dbReference type="SUPFAM" id="SSF55347">
    <property type="entry name" value="Glyceraldehyde-3-phosphate dehydrogenase-like, C-terminal domain"/>
    <property type="match status" value="1"/>
</dbReference>
<feature type="binding site" evidence="5">
    <location>
        <begin position="12"/>
        <end position="13"/>
    </location>
    <ligand>
        <name>NAD(+)</name>
        <dbReference type="ChEBI" id="CHEBI:57540"/>
    </ligand>
</feature>
<gene>
    <name evidence="10" type="ORF">SAMN05660297_03361</name>
</gene>
<feature type="domain" description="Glyceraldehyde 3-phosphate dehydrogenase NAD(P) binding" evidence="9">
    <location>
        <begin position="3"/>
        <end position="153"/>
    </location>
</feature>
<dbReference type="EC" id="1.2.1.-" evidence="8"/>
<name>A0A1I0GVX0_9FIRM</name>
<accession>A0A1I0GVX0</accession>
<organism evidence="10 11">
    <name type="scientific">Natronincola peptidivorans</name>
    <dbReference type="NCBI Taxonomy" id="426128"/>
    <lineage>
        <taxon>Bacteria</taxon>
        <taxon>Bacillati</taxon>
        <taxon>Bacillota</taxon>
        <taxon>Clostridia</taxon>
        <taxon>Peptostreptococcales</taxon>
        <taxon>Natronincolaceae</taxon>
        <taxon>Natronincola</taxon>
    </lineage>
</organism>
<dbReference type="InterPro" id="IPR020830">
    <property type="entry name" value="GlycerAld_3-P_DH_AS"/>
</dbReference>
<dbReference type="Pfam" id="PF02800">
    <property type="entry name" value="Gp_dh_C"/>
    <property type="match status" value="1"/>
</dbReference>
<proteinExistence type="inferred from homology"/>
<dbReference type="Pfam" id="PF00044">
    <property type="entry name" value="Gp_dh_N"/>
    <property type="match status" value="1"/>
</dbReference>
<dbReference type="InterPro" id="IPR036291">
    <property type="entry name" value="NAD(P)-bd_dom_sf"/>
</dbReference>
<dbReference type="PRINTS" id="PR00078">
    <property type="entry name" value="G3PDHDRGNASE"/>
</dbReference>
<comment type="similarity">
    <text evidence="1 7">Belongs to the glyceraldehyde-3-phosphate dehydrogenase family.</text>
</comment>
<evidence type="ECO:0000256" key="5">
    <source>
        <dbReference type="PIRSR" id="PIRSR000149-3"/>
    </source>
</evidence>
<sequence length="336" mass="36654">MSIKVAINGFGRIGRNVFKVALEEKRDWEIVAINDLTDPSTLAHLLRYDSLYGKFNGTIEAKENSIIVNDKEIKISAERDPAKLPWKELGVDLVIESTGIFTAKEQAEKHIEAGAKKVIISAPAKKEDITIVMGVNEEKYDAANHHVISNASCTTNCLAPFAKIIDEKFGIKSGLMTTIHAYTNDQNILDLPHKDLRRARAAAESIIPTTTGAAAAVSLVLPQLKGKLNGMAMRVPTPTVSVVDLVAELDKDTTAEEVNAVLKEAAEGDLKGILDFSEEPLVSVDFRQDPHSSIIDGLSTMVMDGKLLKVISWYDNEWGYSARVVDLVSFIVGKGL</sequence>
<dbReference type="PIRSF" id="PIRSF000149">
    <property type="entry name" value="GAP_DH"/>
    <property type="match status" value="1"/>
</dbReference>
<dbReference type="CDD" id="cd18126">
    <property type="entry name" value="GAPDH_I_C"/>
    <property type="match status" value="1"/>
</dbReference>
<feature type="binding site" evidence="5">
    <location>
        <position position="316"/>
    </location>
    <ligand>
        <name>NAD(+)</name>
        <dbReference type="ChEBI" id="CHEBI:57540"/>
    </ligand>
</feature>
<keyword evidence="11" id="KW-1185">Reference proteome</keyword>
<evidence type="ECO:0000313" key="10">
    <source>
        <dbReference type="EMBL" id="SET74652.1"/>
    </source>
</evidence>
<dbReference type="CDD" id="cd05214">
    <property type="entry name" value="GAPDH_I_N"/>
    <property type="match status" value="1"/>
</dbReference>
<dbReference type="GO" id="GO:0006006">
    <property type="term" value="P:glucose metabolic process"/>
    <property type="evidence" value="ECO:0007669"/>
    <property type="project" value="InterPro"/>
</dbReference>